<evidence type="ECO:0000313" key="3">
    <source>
        <dbReference type="EMBL" id="MVO78789.1"/>
    </source>
</evidence>
<feature type="signal peptide" evidence="2">
    <location>
        <begin position="1"/>
        <end position="21"/>
    </location>
</feature>
<comment type="caution">
    <text evidence="3">The sequence shown here is derived from an EMBL/GenBank/DDBJ whole genome shotgun (WGS) entry which is preliminary data.</text>
</comment>
<protein>
    <submittedName>
        <fullName evidence="3">Uncharacterized protein</fullName>
    </submittedName>
</protein>
<proteinExistence type="predicted"/>
<reference evidence="3 4" key="1">
    <citation type="submission" date="2019-12" db="EMBL/GenBank/DDBJ databases">
        <authorList>
            <person name="Huq M.A."/>
        </authorList>
    </citation>
    <scope>NUCLEOTIDE SEQUENCE [LARGE SCALE GENOMIC DNA]</scope>
    <source>
        <strain evidence="3 4">MAH-20</strain>
    </source>
</reference>
<gene>
    <name evidence="3" type="ORF">GON01_12700</name>
</gene>
<dbReference type="EMBL" id="WQMS01000014">
    <property type="protein sequence ID" value="MVO78789.1"/>
    <property type="molecule type" value="Genomic_DNA"/>
</dbReference>
<keyword evidence="2" id="KW-0732">Signal</keyword>
<feature type="chain" id="PRO_5026194400" evidence="2">
    <location>
        <begin position="22"/>
        <end position="75"/>
    </location>
</feature>
<sequence>MISLKTLGVAFGLAISTASFAAAPCCADKACCKEGADCCKDKDGQKPDCCKDRQSDNMKHGDHMDHMDHDMQKPK</sequence>
<organism evidence="3 4">
    <name type="scientific">Sphingomonas horti</name>
    <dbReference type="NCBI Taxonomy" id="2682842"/>
    <lineage>
        <taxon>Bacteria</taxon>
        <taxon>Pseudomonadati</taxon>
        <taxon>Pseudomonadota</taxon>
        <taxon>Alphaproteobacteria</taxon>
        <taxon>Sphingomonadales</taxon>
        <taxon>Sphingomonadaceae</taxon>
        <taxon>Sphingomonas</taxon>
    </lineage>
</organism>
<evidence type="ECO:0000256" key="2">
    <source>
        <dbReference type="SAM" id="SignalP"/>
    </source>
</evidence>
<accession>A0A6I4J2G6</accession>
<feature type="region of interest" description="Disordered" evidence="1">
    <location>
        <begin position="40"/>
        <end position="75"/>
    </location>
</feature>
<dbReference type="Proteomes" id="UP000441389">
    <property type="component" value="Unassembled WGS sequence"/>
</dbReference>
<evidence type="ECO:0000256" key="1">
    <source>
        <dbReference type="SAM" id="MobiDB-lite"/>
    </source>
</evidence>
<name>A0A6I4J2G6_9SPHN</name>
<evidence type="ECO:0000313" key="4">
    <source>
        <dbReference type="Proteomes" id="UP000441389"/>
    </source>
</evidence>
<dbReference type="AlphaFoldDB" id="A0A6I4J2G6"/>
<dbReference type="RefSeq" id="WP_157027746.1">
    <property type="nucleotide sequence ID" value="NZ_WQMS01000014.1"/>
</dbReference>
<keyword evidence="4" id="KW-1185">Reference proteome</keyword>